<dbReference type="InterPro" id="IPR010331">
    <property type="entry name" value="ExoD"/>
</dbReference>
<gene>
    <name evidence="2" type="ORF">ATE48_11065</name>
</gene>
<keyword evidence="1" id="KW-0812">Transmembrane</keyword>
<proteinExistence type="predicted"/>
<evidence type="ECO:0000313" key="3">
    <source>
        <dbReference type="Proteomes" id="UP000092498"/>
    </source>
</evidence>
<evidence type="ECO:0000313" key="2">
    <source>
        <dbReference type="EMBL" id="ANP46418.1"/>
    </source>
</evidence>
<dbReference type="AlphaFoldDB" id="A0A1B1AIN1"/>
<feature type="transmembrane region" description="Helical" evidence="1">
    <location>
        <begin position="59"/>
        <end position="89"/>
    </location>
</feature>
<reference evidence="2 3" key="1">
    <citation type="submission" date="2015-11" db="EMBL/GenBank/DDBJ databases">
        <title>Whole-Genome Sequence of Candidatus Oderbacter manganicum from the National Park Lower Oder Valley, Germany.</title>
        <authorList>
            <person name="Braun B."/>
            <person name="Liere K."/>
            <person name="Szewzyk U."/>
        </authorList>
    </citation>
    <scope>NUCLEOTIDE SEQUENCE [LARGE SCALE GENOMIC DNA]</scope>
    <source>
        <strain evidence="2 3">OTSz_A_272</strain>
    </source>
</reference>
<accession>A0A1B1AIN1</accession>
<dbReference type="Pfam" id="PF06055">
    <property type="entry name" value="ExoD"/>
    <property type="match status" value="1"/>
</dbReference>
<sequence length="90" mass="9397">MISVFASATSGPERTEAHPNGLADVLDELSYNVNRNSALDGVKLGVLMNAVGRRSYGPLLLILGLFAISPATVLPFMTSIVAAITLLVAL</sequence>
<protein>
    <submittedName>
        <fullName evidence="2">Uncharacterized protein</fullName>
    </submittedName>
</protein>
<keyword evidence="3" id="KW-1185">Reference proteome</keyword>
<evidence type="ECO:0000256" key="1">
    <source>
        <dbReference type="SAM" id="Phobius"/>
    </source>
</evidence>
<dbReference type="InParanoid" id="A0A1B1AIN1"/>
<dbReference type="OrthoDB" id="7949130at2"/>
<keyword evidence="1" id="KW-1133">Transmembrane helix</keyword>
<organism evidence="2 3">
    <name type="scientific">Candidatus Viadribacter manganicus</name>
    <dbReference type="NCBI Taxonomy" id="1759059"/>
    <lineage>
        <taxon>Bacteria</taxon>
        <taxon>Pseudomonadati</taxon>
        <taxon>Pseudomonadota</taxon>
        <taxon>Alphaproteobacteria</taxon>
        <taxon>Hyphomonadales</taxon>
        <taxon>Hyphomonadaceae</taxon>
        <taxon>Candidatus Viadribacter</taxon>
    </lineage>
</organism>
<name>A0A1B1AIN1_9PROT</name>
<dbReference type="EMBL" id="CP013244">
    <property type="protein sequence ID" value="ANP46418.1"/>
    <property type="molecule type" value="Genomic_DNA"/>
</dbReference>
<dbReference type="STRING" id="1759059.ATE48_11065"/>
<keyword evidence="1" id="KW-0472">Membrane</keyword>
<dbReference type="Proteomes" id="UP000092498">
    <property type="component" value="Chromosome"/>
</dbReference>
<dbReference type="KEGG" id="cbot:ATE48_11065"/>